<keyword evidence="5 9" id="KW-0798">TonB box</keyword>
<dbReference type="Pfam" id="PF13715">
    <property type="entry name" value="CarbopepD_reg_2"/>
    <property type="match status" value="1"/>
</dbReference>
<evidence type="ECO:0000256" key="4">
    <source>
        <dbReference type="ARBA" id="ARBA00022692"/>
    </source>
</evidence>
<evidence type="ECO:0000256" key="5">
    <source>
        <dbReference type="ARBA" id="ARBA00023077"/>
    </source>
</evidence>
<evidence type="ECO:0000259" key="11">
    <source>
        <dbReference type="Pfam" id="PF07715"/>
    </source>
</evidence>
<dbReference type="EMBL" id="JBHSJJ010000002">
    <property type="protein sequence ID" value="MFC4871059.1"/>
    <property type="molecule type" value="Genomic_DNA"/>
</dbReference>
<dbReference type="InterPro" id="IPR039426">
    <property type="entry name" value="TonB-dep_rcpt-like"/>
</dbReference>
<dbReference type="InterPro" id="IPR036942">
    <property type="entry name" value="Beta-barrel_TonB_sf"/>
</dbReference>
<name>A0ABV9SXY3_9BACT</name>
<dbReference type="InterPro" id="IPR012910">
    <property type="entry name" value="Plug_dom"/>
</dbReference>
<comment type="similarity">
    <text evidence="8 9">Belongs to the TonB-dependent receptor family.</text>
</comment>
<dbReference type="Pfam" id="PF00593">
    <property type="entry name" value="TonB_dep_Rec_b-barrel"/>
    <property type="match status" value="1"/>
</dbReference>
<keyword evidence="7 8" id="KW-0998">Cell outer membrane</keyword>
<dbReference type="SUPFAM" id="SSF56935">
    <property type="entry name" value="Porins"/>
    <property type="match status" value="1"/>
</dbReference>
<evidence type="ECO:0000256" key="7">
    <source>
        <dbReference type="ARBA" id="ARBA00023237"/>
    </source>
</evidence>
<protein>
    <submittedName>
        <fullName evidence="12">SusC/RagA family TonB-linked outer membrane protein</fullName>
    </submittedName>
</protein>
<comment type="subcellular location">
    <subcellularLocation>
        <location evidence="1 8">Cell outer membrane</location>
        <topology evidence="1 8">Multi-pass membrane protein</topology>
    </subcellularLocation>
</comment>
<evidence type="ECO:0000313" key="12">
    <source>
        <dbReference type="EMBL" id="MFC4871059.1"/>
    </source>
</evidence>
<feature type="domain" description="TonB-dependent receptor plug" evidence="11">
    <location>
        <begin position="121"/>
        <end position="246"/>
    </location>
</feature>
<dbReference type="PROSITE" id="PS52016">
    <property type="entry name" value="TONB_DEPENDENT_REC_3"/>
    <property type="match status" value="1"/>
</dbReference>
<dbReference type="RefSeq" id="WP_377062179.1">
    <property type="nucleotide sequence ID" value="NZ_JBHSJJ010000002.1"/>
</dbReference>
<evidence type="ECO:0000259" key="10">
    <source>
        <dbReference type="Pfam" id="PF00593"/>
    </source>
</evidence>
<sequence>MKNSLLKYGYIIMWLICGQTLTSNAQDIRRVEGLVFEASSGDPIPGASLLEDGTTNGTITDLDGRFSIQLTTADPVLVVSFIGFETQLVKVGTNSQIEIQLKEDMKNLDEVIVIGYGTQKKSDVTGAVSSLRADDFNKGLNATFDQMLVGKAAGVQVVQNSGEPGSGIAIRVRGSSSINAGSSPLYVVDGLPLDNSPPITGGGAHFDASQPRNPLSSINPADIESIEILKDASATAIYGARGANGVVMITTKRGKEGRTTISYNSYVGVQNVANKIKLLSAEEYRVVLNGIIADGGGSPQYMIPDGPLNETDWQDELFRRNAAMHNHNLSFTGGNAKTNYFASFNYFKQDGVVQNSSFERYSAKLNLSTQASEKLEMGLNLNISYNADDFVPSGFGINAESGTIYSALNFDPTLPLRDSDGTYSLSPFLDLDNPLTLANGSDAQANTYRTFGTVYAKYAIRPGLTANLNLGGDILHSRRDVYVDRTTRHGGPQGGIATILLGQNTNYLVEGTLSYDKSWTGHQLNILAGVTTQRFVFDNISNVARNFPSDATETYNMGLGDRSTFVLGSGRASNSLLSYLGRINYEFKEKYLLTASFRADGSSRFGANNRFGYFPSFAAGWKLHEENFMSGSALWSTLKPRASWGQTGNQEIGNYAAISTFSAGPTAILNDNVVSTTNPARIANPNLRWETTEQTNLGLDFGLWGDRVYGGVDYFRKRTFDMLLNLPVPTSSGFNAILSNVGSVRNTGWEFSLTSRNFSGAFEWSTTVNMATLKNEVLDLGGLGQIITGNAGQTSQIFLLREGMPAFSFYGYQIDGIWQQGEDFSQTLDNVAPGDFKYRDVNGDNMVTAEDRVILGNSFPDFTWSIGNNLSYKNFNLNVFVEGVQGVSMLNNNLVDAYFPIQFRRNRFAEPYLNRWTPENPSDTYPSFVNPTSQGSKLVNSYTVEDASYVRIRTVTLSYVFPHGIKHISNLSVNITGENLFTFTGYSGYDPTVSPNGGAFSRVDFNAYPVSRNFILGISANF</sequence>
<dbReference type="NCBIfam" id="TIGR04057">
    <property type="entry name" value="SusC_RagA_signa"/>
    <property type="match status" value="1"/>
</dbReference>
<dbReference type="Gene3D" id="2.60.40.1120">
    <property type="entry name" value="Carboxypeptidase-like, regulatory domain"/>
    <property type="match status" value="1"/>
</dbReference>
<keyword evidence="3 8" id="KW-1134">Transmembrane beta strand</keyword>
<evidence type="ECO:0000313" key="13">
    <source>
        <dbReference type="Proteomes" id="UP001595818"/>
    </source>
</evidence>
<dbReference type="InterPro" id="IPR037066">
    <property type="entry name" value="Plug_dom_sf"/>
</dbReference>
<evidence type="ECO:0000256" key="8">
    <source>
        <dbReference type="PROSITE-ProRule" id="PRU01360"/>
    </source>
</evidence>
<keyword evidence="13" id="KW-1185">Reference proteome</keyword>
<evidence type="ECO:0000256" key="3">
    <source>
        <dbReference type="ARBA" id="ARBA00022452"/>
    </source>
</evidence>
<gene>
    <name evidence="12" type="ORF">ACFPFU_05130</name>
</gene>
<dbReference type="InterPro" id="IPR000531">
    <property type="entry name" value="Beta-barrel_TonB"/>
</dbReference>
<dbReference type="InterPro" id="IPR023996">
    <property type="entry name" value="TonB-dep_OMP_SusC/RagA"/>
</dbReference>
<evidence type="ECO:0000256" key="9">
    <source>
        <dbReference type="RuleBase" id="RU003357"/>
    </source>
</evidence>
<evidence type="ECO:0000256" key="6">
    <source>
        <dbReference type="ARBA" id="ARBA00023136"/>
    </source>
</evidence>
<dbReference type="Gene3D" id="2.40.170.20">
    <property type="entry name" value="TonB-dependent receptor, beta-barrel domain"/>
    <property type="match status" value="1"/>
</dbReference>
<dbReference type="Proteomes" id="UP001595818">
    <property type="component" value="Unassembled WGS sequence"/>
</dbReference>
<dbReference type="NCBIfam" id="TIGR04056">
    <property type="entry name" value="OMP_RagA_SusC"/>
    <property type="match status" value="1"/>
</dbReference>
<dbReference type="Gene3D" id="2.170.130.10">
    <property type="entry name" value="TonB-dependent receptor, plug domain"/>
    <property type="match status" value="1"/>
</dbReference>
<evidence type="ECO:0000256" key="1">
    <source>
        <dbReference type="ARBA" id="ARBA00004571"/>
    </source>
</evidence>
<accession>A0ABV9SXY3</accession>
<proteinExistence type="inferred from homology"/>
<organism evidence="12 13">
    <name type="scientific">Negadavirga shengliensis</name>
    <dbReference type="NCBI Taxonomy" id="1389218"/>
    <lineage>
        <taxon>Bacteria</taxon>
        <taxon>Pseudomonadati</taxon>
        <taxon>Bacteroidota</taxon>
        <taxon>Cytophagia</taxon>
        <taxon>Cytophagales</taxon>
        <taxon>Cyclobacteriaceae</taxon>
        <taxon>Negadavirga</taxon>
    </lineage>
</organism>
<dbReference type="Pfam" id="PF07715">
    <property type="entry name" value="Plug"/>
    <property type="match status" value="1"/>
</dbReference>
<feature type="domain" description="TonB-dependent receptor-like beta-barrel" evidence="10">
    <location>
        <begin position="418"/>
        <end position="979"/>
    </location>
</feature>
<keyword evidence="2 8" id="KW-0813">Transport</keyword>
<dbReference type="InterPro" id="IPR008969">
    <property type="entry name" value="CarboxyPept-like_regulatory"/>
</dbReference>
<dbReference type="InterPro" id="IPR023997">
    <property type="entry name" value="TonB-dep_OMP_SusC/RagA_CS"/>
</dbReference>
<comment type="caution">
    <text evidence="12">The sequence shown here is derived from an EMBL/GenBank/DDBJ whole genome shotgun (WGS) entry which is preliminary data.</text>
</comment>
<keyword evidence="4 8" id="KW-0812">Transmembrane</keyword>
<reference evidence="13" key="1">
    <citation type="journal article" date="2019" name="Int. J. Syst. Evol. Microbiol.">
        <title>The Global Catalogue of Microorganisms (GCM) 10K type strain sequencing project: providing services to taxonomists for standard genome sequencing and annotation.</title>
        <authorList>
            <consortium name="The Broad Institute Genomics Platform"/>
            <consortium name="The Broad Institute Genome Sequencing Center for Infectious Disease"/>
            <person name="Wu L."/>
            <person name="Ma J."/>
        </authorList>
    </citation>
    <scope>NUCLEOTIDE SEQUENCE [LARGE SCALE GENOMIC DNA]</scope>
    <source>
        <strain evidence="13">CGMCC 4.7466</strain>
    </source>
</reference>
<keyword evidence="6 8" id="KW-0472">Membrane</keyword>
<dbReference type="SUPFAM" id="SSF49464">
    <property type="entry name" value="Carboxypeptidase regulatory domain-like"/>
    <property type="match status" value="1"/>
</dbReference>
<evidence type="ECO:0000256" key="2">
    <source>
        <dbReference type="ARBA" id="ARBA00022448"/>
    </source>
</evidence>